<dbReference type="InterPro" id="IPR013785">
    <property type="entry name" value="Aldolase_TIM"/>
</dbReference>
<dbReference type="AlphaFoldDB" id="A0A3B0WRH8"/>
<evidence type="ECO:0000259" key="9">
    <source>
        <dbReference type="PROSITE" id="PS51918"/>
    </source>
</evidence>
<dbReference type="PIRSF" id="PIRSF000371">
    <property type="entry name" value="PFL_act_enz"/>
    <property type="match status" value="1"/>
</dbReference>
<keyword evidence="5" id="KW-0479">Metal-binding</keyword>
<keyword evidence="8" id="KW-0411">Iron-sulfur</keyword>
<dbReference type="PROSITE" id="PS51918">
    <property type="entry name" value="RADICAL_SAM"/>
    <property type="match status" value="1"/>
</dbReference>
<dbReference type="Pfam" id="PF04055">
    <property type="entry name" value="Radical_SAM"/>
    <property type="match status" value="1"/>
</dbReference>
<dbReference type="GO" id="GO:0051539">
    <property type="term" value="F:4 iron, 4 sulfur cluster binding"/>
    <property type="evidence" value="ECO:0007669"/>
    <property type="project" value="UniProtKB-KW"/>
</dbReference>
<comment type="cofactor">
    <cofactor evidence="1">
        <name>[4Fe-4S] cluster</name>
        <dbReference type="ChEBI" id="CHEBI:49883"/>
    </cofactor>
</comment>
<dbReference type="GO" id="GO:0043365">
    <property type="term" value="F:[formate-C-acetyltransferase]-activating enzyme activity"/>
    <property type="evidence" value="ECO:0007669"/>
    <property type="project" value="UniProtKB-EC"/>
</dbReference>
<dbReference type="InterPro" id="IPR012839">
    <property type="entry name" value="Organic_radical_activase"/>
</dbReference>
<evidence type="ECO:0000256" key="2">
    <source>
        <dbReference type="ARBA" id="ARBA00009777"/>
    </source>
</evidence>
<keyword evidence="3" id="KW-0004">4Fe-4S</keyword>
<dbReference type="EC" id="1.97.1.4" evidence="10"/>
<evidence type="ECO:0000256" key="5">
    <source>
        <dbReference type="ARBA" id="ARBA00022723"/>
    </source>
</evidence>
<protein>
    <submittedName>
        <fullName evidence="10">Pyruvate formate-lyase activating enzyme</fullName>
        <ecNumber evidence="10">1.97.1.4</ecNumber>
    </submittedName>
</protein>
<organism evidence="10">
    <name type="scientific">hydrothermal vent metagenome</name>
    <dbReference type="NCBI Taxonomy" id="652676"/>
    <lineage>
        <taxon>unclassified sequences</taxon>
        <taxon>metagenomes</taxon>
        <taxon>ecological metagenomes</taxon>
    </lineage>
</organism>
<keyword evidence="10" id="KW-0456">Lyase</keyword>
<dbReference type="InterPro" id="IPR001989">
    <property type="entry name" value="Radical_activat_CS"/>
</dbReference>
<evidence type="ECO:0000256" key="4">
    <source>
        <dbReference type="ARBA" id="ARBA00022691"/>
    </source>
</evidence>
<evidence type="ECO:0000256" key="6">
    <source>
        <dbReference type="ARBA" id="ARBA00023002"/>
    </source>
</evidence>
<dbReference type="Gene3D" id="3.20.20.70">
    <property type="entry name" value="Aldolase class I"/>
    <property type="match status" value="1"/>
</dbReference>
<dbReference type="CDD" id="cd01335">
    <property type="entry name" value="Radical_SAM"/>
    <property type="match status" value="1"/>
</dbReference>
<sequence length="248" mass="28607">MEHKALIFDIKRDSSEDGPGIRSTVFFKGCPLSCVWCQNPEGMSMHQETDLEGEPLGEWIELEELLYRVRQDRKFYRSSGGGVTLSGGEPTRQMEFNHYFLKALKADGIHTAIETCGLFNYTRFQQQLLPWLDLIYFDLKLVDDFQSRRYTGCSNRLIMKNFSSLVASAEVPIVPRIPLIPGITDTEHNLRGLARFLRENGVGKCSLMPYNPMWQDKLKRMGKTSNYSRCTFLSPEEKQASLRFFQRP</sequence>
<evidence type="ECO:0000313" key="10">
    <source>
        <dbReference type="EMBL" id="VAW58595.1"/>
    </source>
</evidence>
<evidence type="ECO:0000256" key="3">
    <source>
        <dbReference type="ARBA" id="ARBA00022485"/>
    </source>
</evidence>
<keyword evidence="10" id="KW-0670">Pyruvate</keyword>
<dbReference type="PANTHER" id="PTHR30352:SF4">
    <property type="entry name" value="PYRUVATE FORMATE-LYASE 2-ACTIVATING ENZYME"/>
    <property type="match status" value="1"/>
</dbReference>
<name>A0A3B0WRH8_9ZZZZ</name>
<evidence type="ECO:0000256" key="1">
    <source>
        <dbReference type="ARBA" id="ARBA00001966"/>
    </source>
</evidence>
<evidence type="ECO:0000256" key="7">
    <source>
        <dbReference type="ARBA" id="ARBA00023004"/>
    </source>
</evidence>
<dbReference type="SFLD" id="SFLDG01066">
    <property type="entry name" value="organic_radical-activating_enz"/>
    <property type="match status" value="1"/>
</dbReference>
<dbReference type="InterPro" id="IPR058240">
    <property type="entry name" value="rSAM_sf"/>
</dbReference>
<reference evidence="10" key="1">
    <citation type="submission" date="2018-06" db="EMBL/GenBank/DDBJ databases">
        <authorList>
            <person name="Zhirakovskaya E."/>
        </authorList>
    </citation>
    <scope>NUCLEOTIDE SEQUENCE</scope>
</reference>
<dbReference type="EMBL" id="UOFG01000041">
    <property type="protein sequence ID" value="VAW58595.1"/>
    <property type="molecule type" value="Genomic_DNA"/>
</dbReference>
<keyword evidence="4" id="KW-0949">S-adenosyl-L-methionine</keyword>
<proteinExistence type="inferred from homology"/>
<dbReference type="InterPro" id="IPR034457">
    <property type="entry name" value="Organic_radical-activating"/>
</dbReference>
<keyword evidence="6 10" id="KW-0560">Oxidoreductase</keyword>
<comment type="similarity">
    <text evidence="2">Belongs to the organic radical-activating enzymes family.</text>
</comment>
<dbReference type="GO" id="GO:0016829">
    <property type="term" value="F:lyase activity"/>
    <property type="evidence" value="ECO:0007669"/>
    <property type="project" value="UniProtKB-KW"/>
</dbReference>
<feature type="domain" description="Radical SAM core" evidence="9">
    <location>
        <begin position="16"/>
        <end position="243"/>
    </location>
</feature>
<dbReference type="PANTHER" id="PTHR30352">
    <property type="entry name" value="PYRUVATE FORMATE-LYASE-ACTIVATING ENZYME"/>
    <property type="match status" value="1"/>
</dbReference>
<dbReference type="PROSITE" id="PS01087">
    <property type="entry name" value="RADICAL_ACTIVATING"/>
    <property type="match status" value="1"/>
</dbReference>
<dbReference type="InterPro" id="IPR007197">
    <property type="entry name" value="rSAM"/>
</dbReference>
<dbReference type="GO" id="GO:0046872">
    <property type="term" value="F:metal ion binding"/>
    <property type="evidence" value="ECO:0007669"/>
    <property type="project" value="UniProtKB-KW"/>
</dbReference>
<dbReference type="SUPFAM" id="SSF102114">
    <property type="entry name" value="Radical SAM enzymes"/>
    <property type="match status" value="1"/>
</dbReference>
<keyword evidence="7" id="KW-0408">Iron</keyword>
<evidence type="ECO:0000256" key="8">
    <source>
        <dbReference type="ARBA" id="ARBA00023014"/>
    </source>
</evidence>
<accession>A0A3B0WRH8</accession>
<gene>
    <name evidence="10" type="ORF">MNBD_GAMMA11-2098</name>
</gene>
<dbReference type="SFLD" id="SFLDS00029">
    <property type="entry name" value="Radical_SAM"/>
    <property type="match status" value="1"/>
</dbReference>